<dbReference type="Gene3D" id="1.10.1200.10">
    <property type="entry name" value="ACP-like"/>
    <property type="match status" value="1"/>
</dbReference>
<dbReference type="SMART" id="SM00823">
    <property type="entry name" value="PKS_PP"/>
    <property type="match status" value="1"/>
</dbReference>
<dbReference type="SUPFAM" id="SSF47336">
    <property type="entry name" value="ACP-like"/>
    <property type="match status" value="1"/>
</dbReference>
<dbReference type="InterPro" id="IPR025110">
    <property type="entry name" value="AMP-bd_C"/>
</dbReference>
<dbReference type="EMBL" id="JBHSIS010000020">
    <property type="protein sequence ID" value="MFC4857850.1"/>
    <property type="molecule type" value="Genomic_DNA"/>
</dbReference>
<organism evidence="5 6">
    <name type="scientific">Actinophytocola glycyrrhizae</name>
    <dbReference type="NCBI Taxonomy" id="2044873"/>
    <lineage>
        <taxon>Bacteria</taxon>
        <taxon>Bacillati</taxon>
        <taxon>Actinomycetota</taxon>
        <taxon>Actinomycetes</taxon>
        <taxon>Pseudonocardiales</taxon>
        <taxon>Pseudonocardiaceae</taxon>
    </lineage>
</organism>
<sequence>MHGLPDQVRLAAYIALLHRLTGKDLLTVGVGDRVVRVALDEATTFAALRTGVAESTEPEHTAEHTDGTYTEPLPPDLADRHRLLLDAALAAPDTPVAALPLLTGDERAAVTAWSTGGDPGSVRTAPFVPVHRLVAERAAAGPDRLAAADAARGLTYAELHRAAGRFAHRLRAEGVRPGDLVAVVLTRGTELVLAQLAILRAGAAIVPLDPVNPAARLGRMLDRAGARLVVTGAEQLDRLPAHVTPVVVDWAALGDGPEADDPPVHPDQLAYVTFTSGSTGEPKGVALPHRALTSTVAWARRALALTAGDRAGMTASPGFDVSVLDTFSALTAGASVHAPAAELLTSPTDLRAWLVAQRVTVTFLPTPVGESVTGMTWPVDTALRLVHTGGATLHRHPPPGLPFTLVNLYGLTEVGVWSTSTVVEPGGDGPPSIGSPIDRSDVLVLDAAGAPVPAGVLGEVHVGGVGVARGYLGGPGLTADRFVPHPWRPGERVYRTGDRARWRADGTLEYVGRTDHQVQSSGGVRVELGEIETALVAHPAVTQAAAAQVDGRIVGYVTGAAGVDTAALREHLAQRLPRYMVPAELVVLDTMPLTPTGKLDRRALPAPGERASSAGYEPPRTELERRLAEIWRTVLGTEQVGIHDTFFDIGGNSTALIQVYGHLVSVTSREVSLQELYEHPTIAAFARHLGDTPDPAPEPARAPAGRDRARLARLRRERVDGSRTRD</sequence>
<comment type="caution">
    <text evidence="5">The sequence shown here is derived from an EMBL/GenBank/DDBJ whole genome shotgun (WGS) entry which is preliminary data.</text>
</comment>
<keyword evidence="1" id="KW-0596">Phosphopantetheine</keyword>
<dbReference type="PROSITE" id="PS50075">
    <property type="entry name" value="CARRIER"/>
    <property type="match status" value="1"/>
</dbReference>
<dbReference type="Pfam" id="PF00550">
    <property type="entry name" value="PP-binding"/>
    <property type="match status" value="1"/>
</dbReference>
<dbReference type="InterPro" id="IPR000873">
    <property type="entry name" value="AMP-dep_synth/lig_dom"/>
</dbReference>
<dbReference type="PANTHER" id="PTHR45527">
    <property type="entry name" value="NONRIBOSOMAL PEPTIDE SYNTHETASE"/>
    <property type="match status" value="1"/>
</dbReference>
<evidence type="ECO:0000256" key="2">
    <source>
        <dbReference type="ARBA" id="ARBA00022553"/>
    </source>
</evidence>
<dbReference type="Gene3D" id="3.40.50.980">
    <property type="match status" value="2"/>
</dbReference>
<feature type="compositionally biased region" description="Basic and acidic residues" evidence="3">
    <location>
        <begin position="57"/>
        <end position="66"/>
    </location>
</feature>
<dbReference type="Pfam" id="PF13193">
    <property type="entry name" value="AMP-binding_C"/>
    <property type="match status" value="1"/>
</dbReference>
<accession>A0ABV9S7Z8</accession>
<evidence type="ECO:0000256" key="1">
    <source>
        <dbReference type="ARBA" id="ARBA00022450"/>
    </source>
</evidence>
<feature type="region of interest" description="Disordered" evidence="3">
    <location>
        <begin position="52"/>
        <end position="71"/>
    </location>
</feature>
<feature type="region of interest" description="Disordered" evidence="3">
    <location>
        <begin position="598"/>
        <end position="619"/>
    </location>
</feature>
<evidence type="ECO:0000313" key="6">
    <source>
        <dbReference type="Proteomes" id="UP001595859"/>
    </source>
</evidence>
<dbReference type="RefSeq" id="WP_378059890.1">
    <property type="nucleotide sequence ID" value="NZ_JBHSIS010000020.1"/>
</dbReference>
<dbReference type="Gene3D" id="2.30.38.10">
    <property type="entry name" value="Luciferase, Domain 3"/>
    <property type="match status" value="1"/>
</dbReference>
<evidence type="ECO:0000259" key="4">
    <source>
        <dbReference type="PROSITE" id="PS50075"/>
    </source>
</evidence>
<feature type="compositionally biased region" description="Basic and acidic residues" evidence="3">
    <location>
        <begin position="717"/>
        <end position="726"/>
    </location>
</feature>
<keyword evidence="6" id="KW-1185">Reference proteome</keyword>
<dbReference type="SUPFAM" id="SSF56801">
    <property type="entry name" value="Acetyl-CoA synthetase-like"/>
    <property type="match status" value="1"/>
</dbReference>
<dbReference type="InterPro" id="IPR010071">
    <property type="entry name" value="AA_adenyl_dom"/>
</dbReference>
<keyword evidence="2" id="KW-0597">Phosphoprotein</keyword>
<dbReference type="NCBIfam" id="TIGR01733">
    <property type="entry name" value="AA-adenyl-dom"/>
    <property type="match status" value="1"/>
</dbReference>
<dbReference type="InterPro" id="IPR020845">
    <property type="entry name" value="AMP-binding_CS"/>
</dbReference>
<evidence type="ECO:0000313" key="5">
    <source>
        <dbReference type="EMBL" id="MFC4857850.1"/>
    </source>
</evidence>
<dbReference type="PROSITE" id="PS00455">
    <property type="entry name" value="AMP_BINDING"/>
    <property type="match status" value="1"/>
</dbReference>
<dbReference type="InterPro" id="IPR036736">
    <property type="entry name" value="ACP-like_sf"/>
</dbReference>
<dbReference type="InterPro" id="IPR020806">
    <property type="entry name" value="PKS_PP-bd"/>
</dbReference>
<dbReference type="InterPro" id="IPR045851">
    <property type="entry name" value="AMP-bd_C_sf"/>
</dbReference>
<protein>
    <submittedName>
        <fullName evidence="5">Amino acid adenylation domain-containing protein</fullName>
    </submittedName>
</protein>
<feature type="domain" description="Carrier" evidence="4">
    <location>
        <begin position="618"/>
        <end position="693"/>
    </location>
</feature>
<dbReference type="Proteomes" id="UP001595859">
    <property type="component" value="Unassembled WGS sequence"/>
</dbReference>
<dbReference type="InterPro" id="IPR009081">
    <property type="entry name" value="PP-bd_ACP"/>
</dbReference>
<dbReference type="CDD" id="cd05930">
    <property type="entry name" value="A_NRPS"/>
    <property type="match status" value="1"/>
</dbReference>
<proteinExistence type="predicted"/>
<reference evidence="6" key="1">
    <citation type="journal article" date="2019" name="Int. J. Syst. Evol. Microbiol.">
        <title>The Global Catalogue of Microorganisms (GCM) 10K type strain sequencing project: providing services to taxonomists for standard genome sequencing and annotation.</title>
        <authorList>
            <consortium name="The Broad Institute Genomics Platform"/>
            <consortium name="The Broad Institute Genome Sequencing Center for Infectious Disease"/>
            <person name="Wu L."/>
            <person name="Ma J."/>
        </authorList>
    </citation>
    <scope>NUCLEOTIDE SEQUENCE [LARGE SCALE GENOMIC DNA]</scope>
    <source>
        <strain evidence="6">ZS-22-S1</strain>
    </source>
</reference>
<dbReference type="PANTHER" id="PTHR45527:SF1">
    <property type="entry name" value="FATTY ACID SYNTHASE"/>
    <property type="match status" value="1"/>
</dbReference>
<evidence type="ECO:0000256" key="3">
    <source>
        <dbReference type="SAM" id="MobiDB-lite"/>
    </source>
</evidence>
<dbReference type="Gene3D" id="3.30.300.30">
    <property type="match status" value="1"/>
</dbReference>
<name>A0ABV9S7Z8_9PSEU</name>
<dbReference type="Pfam" id="PF00501">
    <property type="entry name" value="AMP-binding"/>
    <property type="match status" value="1"/>
</dbReference>
<feature type="region of interest" description="Disordered" evidence="3">
    <location>
        <begin position="689"/>
        <end position="726"/>
    </location>
</feature>
<gene>
    <name evidence="5" type="ORF">ACFPCV_30485</name>
</gene>